<dbReference type="Proteomes" id="UP001623592">
    <property type="component" value="Unassembled WGS sequence"/>
</dbReference>
<keyword evidence="3" id="KW-1185">Reference proteome</keyword>
<dbReference type="Gene3D" id="3.20.80.10">
    <property type="entry name" value="Regulatory factor, effector binding domain"/>
    <property type="match status" value="1"/>
</dbReference>
<dbReference type="EMBL" id="JBJIAA010000001">
    <property type="protein sequence ID" value="MFL0248794.1"/>
    <property type="molecule type" value="Genomic_DNA"/>
</dbReference>
<feature type="domain" description="AraC effector-binding" evidence="1">
    <location>
        <begin position="1"/>
        <end position="153"/>
    </location>
</feature>
<dbReference type="InterPro" id="IPR010499">
    <property type="entry name" value="AraC_E-bd"/>
</dbReference>
<evidence type="ECO:0000313" key="2">
    <source>
        <dbReference type="EMBL" id="MFL0248794.1"/>
    </source>
</evidence>
<accession>A0ABW8T8B4</accession>
<dbReference type="InterPro" id="IPR029441">
    <property type="entry name" value="Cass2"/>
</dbReference>
<reference evidence="2 3" key="1">
    <citation type="submission" date="2024-11" db="EMBL/GenBank/DDBJ databases">
        <authorList>
            <person name="Heng Y.C."/>
            <person name="Lim A.C.H."/>
            <person name="Lee J.K.Y."/>
            <person name="Kittelmann S."/>
        </authorList>
    </citation>
    <scope>NUCLEOTIDE SEQUENCE [LARGE SCALE GENOMIC DNA]</scope>
    <source>
        <strain evidence="2 3">WILCCON 0114</strain>
    </source>
</reference>
<name>A0ABW8T8B4_9CLOT</name>
<sequence length="153" mass="17644">MEKKEIYLAGMELKTNVIENIKKKTFRNFGQSVFLPNTYKIKNIIDPSNKIYFEITNPKTNELYHLACFEVYSSFIPNGMILKVIPPQKYAVFTPEKPLSALEYSSLITYAYGEWLPISGHQLADNFTFDVSERKNISGNSVTKNMKVYIPIK</sequence>
<dbReference type="SMART" id="SM00871">
    <property type="entry name" value="AraC_E_bind"/>
    <property type="match status" value="1"/>
</dbReference>
<evidence type="ECO:0000313" key="3">
    <source>
        <dbReference type="Proteomes" id="UP001623592"/>
    </source>
</evidence>
<comment type="caution">
    <text evidence="2">The sequence shown here is derived from an EMBL/GenBank/DDBJ whole genome shotgun (WGS) entry which is preliminary data.</text>
</comment>
<gene>
    <name evidence="2" type="ORF">ACJDT4_00045</name>
</gene>
<dbReference type="Pfam" id="PF14526">
    <property type="entry name" value="Cass2"/>
    <property type="match status" value="1"/>
</dbReference>
<evidence type="ECO:0000259" key="1">
    <source>
        <dbReference type="SMART" id="SM00871"/>
    </source>
</evidence>
<dbReference type="SUPFAM" id="SSF55136">
    <property type="entry name" value="Probable bacterial effector-binding domain"/>
    <property type="match status" value="1"/>
</dbReference>
<organism evidence="2 3">
    <name type="scientific">Clostridium neuense</name>
    <dbReference type="NCBI Taxonomy" id="1728934"/>
    <lineage>
        <taxon>Bacteria</taxon>
        <taxon>Bacillati</taxon>
        <taxon>Bacillota</taxon>
        <taxon>Clostridia</taxon>
        <taxon>Eubacteriales</taxon>
        <taxon>Clostridiaceae</taxon>
        <taxon>Clostridium</taxon>
    </lineage>
</organism>
<proteinExistence type="predicted"/>
<protein>
    <submittedName>
        <fullName evidence="2">GyrI-like domain-containing protein</fullName>
    </submittedName>
</protein>
<dbReference type="InterPro" id="IPR011256">
    <property type="entry name" value="Reg_factor_effector_dom_sf"/>
</dbReference>
<dbReference type="RefSeq" id="WP_406785909.1">
    <property type="nucleotide sequence ID" value="NZ_JBJIAA010000001.1"/>
</dbReference>